<feature type="chain" id="PRO_5016259557" evidence="1">
    <location>
        <begin position="23"/>
        <end position="105"/>
    </location>
</feature>
<comment type="caution">
    <text evidence="2">The sequence shown here is derived from an EMBL/GenBank/DDBJ whole genome shotgun (WGS) entry which is preliminary data.</text>
</comment>
<feature type="signal peptide" evidence="1">
    <location>
        <begin position="1"/>
        <end position="22"/>
    </location>
</feature>
<evidence type="ECO:0000313" key="2">
    <source>
        <dbReference type="EMBL" id="PWS35484.1"/>
    </source>
</evidence>
<name>A0A317F8V3_9PROT</name>
<evidence type="ECO:0000256" key="1">
    <source>
        <dbReference type="SAM" id="SignalP"/>
    </source>
</evidence>
<dbReference type="Proteomes" id="UP000245765">
    <property type="component" value="Unassembled WGS sequence"/>
</dbReference>
<dbReference type="AlphaFoldDB" id="A0A317F8V3"/>
<accession>A0A317F8V3</accession>
<evidence type="ECO:0000313" key="3">
    <source>
        <dbReference type="Proteomes" id="UP000245765"/>
    </source>
</evidence>
<dbReference type="EMBL" id="QGNA01000004">
    <property type="protein sequence ID" value="PWS35484.1"/>
    <property type="molecule type" value="Genomic_DNA"/>
</dbReference>
<gene>
    <name evidence="2" type="ORF">DFH01_17910</name>
</gene>
<sequence>MLLRRCLPAAILALALATPALAQDPSFRLNNRSNATINEIYVSSANDNSWGSDLLGQNVLGPGQTLVIRLPQGQCLNDIRVVLANGQSHERRRVDTCQITDYNIQ</sequence>
<proteinExistence type="predicted"/>
<organism evidence="2 3">
    <name type="scientific">Falsiroseomonas bella</name>
    <dbReference type="NCBI Taxonomy" id="2184016"/>
    <lineage>
        <taxon>Bacteria</taxon>
        <taxon>Pseudomonadati</taxon>
        <taxon>Pseudomonadota</taxon>
        <taxon>Alphaproteobacteria</taxon>
        <taxon>Acetobacterales</taxon>
        <taxon>Roseomonadaceae</taxon>
        <taxon>Falsiroseomonas</taxon>
    </lineage>
</organism>
<keyword evidence="1" id="KW-0732">Signal</keyword>
<reference evidence="3" key="1">
    <citation type="submission" date="2018-05" db="EMBL/GenBank/DDBJ databases">
        <authorList>
            <person name="Du Z."/>
            <person name="Wang X."/>
        </authorList>
    </citation>
    <scope>NUCLEOTIDE SEQUENCE [LARGE SCALE GENOMIC DNA]</scope>
    <source>
        <strain evidence="3">CQN31</strain>
    </source>
</reference>
<dbReference type="RefSeq" id="WP_109871851.1">
    <property type="nucleotide sequence ID" value="NZ_QGNA01000004.1"/>
</dbReference>
<protein>
    <submittedName>
        <fullName evidence="2">Uncharacterized protein</fullName>
    </submittedName>
</protein>
<dbReference type="OrthoDB" id="464386at2"/>
<keyword evidence="3" id="KW-1185">Reference proteome</keyword>